<accession>A0ABX8EKG0</accession>
<dbReference type="Proteomes" id="UP000679307">
    <property type="component" value="Chromosome"/>
</dbReference>
<reference evidence="2 3" key="1">
    <citation type="submission" date="2021-05" db="EMBL/GenBank/DDBJ databases">
        <title>Complete genome of Nocardioides aquaticus KCTC 9944T isolated from meromictic and hypersaline Ekho Lake, Antarctica.</title>
        <authorList>
            <person name="Hwang K."/>
            <person name="Kim K.M."/>
            <person name="Choe H."/>
        </authorList>
    </citation>
    <scope>NUCLEOTIDE SEQUENCE [LARGE SCALE GENOMIC DNA]</scope>
    <source>
        <strain evidence="2 3">KCTC 9944</strain>
    </source>
</reference>
<dbReference type="RefSeq" id="WP_214056457.1">
    <property type="nucleotide sequence ID" value="NZ_BAAAHS010000015.1"/>
</dbReference>
<sequence>MPTVETIMNRGFSNGQPWDRTPLRKAVMLLVLPLAALVIAVAGAAIIYDDVTADYPVGYVVSSSEDCTLVVAERPDGPPVATVQQSSGGRLGTCGGLDENQEVYYDLGRGVQAFGPDNNVVGMVVLPVVVLLVAVPGALAWTHTLQKRRARGRSAA</sequence>
<name>A0ABX8EKG0_9ACTN</name>
<gene>
    <name evidence="2" type="ORF">ENKNEFLB_03416</name>
</gene>
<feature type="transmembrane region" description="Helical" evidence="1">
    <location>
        <begin position="26"/>
        <end position="48"/>
    </location>
</feature>
<keyword evidence="3" id="KW-1185">Reference proteome</keyword>
<feature type="transmembrane region" description="Helical" evidence="1">
    <location>
        <begin position="120"/>
        <end position="141"/>
    </location>
</feature>
<protein>
    <submittedName>
        <fullName evidence="2">Uncharacterized protein</fullName>
    </submittedName>
</protein>
<keyword evidence="1" id="KW-0472">Membrane</keyword>
<proteinExistence type="predicted"/>
<evidence type="ECO:0000313" key="3">
    <source>
        <dbReference type="Proteomes" id="UP000679307"/>
    </source>
</evidence>
<keyword evidence="1" id="KW-0812">Transmembrane</keyword>
<evidence type="ECO:0000313" key="2">
    <source>
        <dbReference type="EMBL" id="QVT81013.1"/>
    </source>
</evidence>
<organism evidence="2 3">
    <name type="scientific">Nocardioides aquaticus</name>
    <dbReference type="NCBI Taxonomy" id="160826"/>
    <lineage>
        <taxon>Bacteria</taxon>
        <taxon>Bacillati</taxon>
        <taxon>Actinomycetota</taxon>
        <taxon>Actinomycetes</taxon>
        <taxon>Propionibacteriales</taxon>
        <taxon>Nocardioidaceae</taxon>
        <taxon>Nocardioides</taxon>
    </lineage>
</organism>
<dbReference type="EMBL" id="CP075371">
    <property type="protein sequence ID" value="QVT81013.1"/>
    <property type="molecule type" value="Genomic_DNA"/>
</dbReference>
<keyword evidence="1" id="KW-1133">Transmembrane helix</keyword>
<evidence type="ECO:0000256" key="1">
    <source>
        <dbReference type="SAM" id="Phobius"/>
    </source>
</evidence>